<dbReference type="HAMAP" id="MF_00323">
    <property type="entry name" value="Ferrochelatase"/>
    <property type="match status" value="1"/>
</dbReference>
<comment type="pathway">
    <text evidence="1">Porphyrin-containing compound metabolism; protoheme biosynthesis.</text>
</comment>
<name>A0A7R9L3P2_9ACAR</name>
<accession>A0A7R9L3P2</accession>
<dbReference type="GO" id="GO:0006783">
    <property type="term" value="P:heme biosynthetic process"/>
    <property type="evidence" value="ECO:0007669"/>
    <property type="project" value="UniProtKB-KW"/>
</dbReference>
<protein>
    <recommendedName>
        <fullName evidence="9">Ferrochelatase</fullName>
    </recommendedName>
</protein>
<evidence type="ECO:0000256" key="5">
    <source>
        <dbReference type="ARBA" id="ARBA00023244"/>
    </source>
</evidence>
<dbReference type="GO" id="GO:0005739">
    <property type="term" value="C:mitochondrion"/>
    <property type="evidence" value="ECO:0007669"/>
    <property type="project" value="TreeGrafter"/>
</dbReference>
<dbReference type="CDD" id="cd03411">
    <property type="entry name" value="Ferrochelatase_N"/>
    <property type="match status" value="1"/>
</dbReference>
<dbReference type="EMBL" id="OC868908">
    <property type="protein sequence ID" value="CAD7634281.1"/>
    <property type="molecule type" value="Genomic_DNA"/>
</dbReference>
<evidence type="ECO:0000256" key="4">
    <source>
        <dbReference type="ARBA" id="ARBA00023239"/>
    </source>
</evidence>
<comment type="similarity">
    <text evidence="6">Belongs to the ferrochelatase family.</text>
</comment>
<dbReference type="FunFam" id="3.40.50.1400:FF:000001">
    <property type="entry name" value="Ferrochelatase"/>
    <property type="match status" value="1"/>
</dbReference>
<gene>
    <name evidence="7" type="ORF">OSB1V03_LOCUS14677</name>
</gene>
<sequence length="335" mass="38060">MFSFNKKMRTNGQQLVAKYCVNRRQSHDIRTGILMLNMGGPETLDQVLPFLTRLFTDKDIIPLPAQSKLGPLIARRRAPIVRERYAQIGGGSPIREWTTKQGTLLTQMLDQISPKSGPHKFYLGFRYANPLTEDAIETMERDGVKNAIAFSQYAQYSCSTSGSSINAIARHYINTIGADKAPKMNWTFIDRWPINAGLIEAFVDLIQKEIDSFPESKRDEIVLLFSAHALPLRAVNKGDSYPTEVSATVHKVMESLQFKYPYRLVWQSKVGPMSWLAPQTDDALKGFSEKGYKNFILIPISFVNEHIETLHELDIEYGHDLAKEVKHSFFMPILC</sequence>
<keyword evidence="3" id="KW-0350">Heme biosynthesis</keyword>
<dbReference type="SUPFAM" id="SSF53800">
    <property type="entry name" value="Chelatase"/>
    <property type="match status" value="1"/>
</dbReference>
<evidence type="ECO:0000256" key="6">
    <source>
        <dbReference type="RuleBase" id="RU004185"/>
    </source>
</evidence>
<keyword evidence="5" id="KW-0627">Porphyrin biosynthesis</keyword>
<evidence type="ECO:0000256" key="1">
    <source>
        <dbReference type="ARBA" id="ARBA00004744"/>
    </source>
</evidence>
<dbReference type="OrthoDB" id="1323at2759"/>
<organism evidence="7">
    <name type="scientific">Medioppia subpectinata</name>
    <dbReference type="NCBI Taxonomy" id="1979941"/>
    <lineage>
        <taxon>Eukaryota</taxon>
        <taxon>Metazoa</taxon>
        <taxon>Ecdysozoa</taxon>
        <taxon>Arthropoda</taxon>
        <taxon>Chelicerata</taxon>
        <taxon>Arachnida</taxon>
        <taxon>Acari</taxon>
        <taxon>Acariformes</taxon>
        <taxon>Sarcoptiformes</taxon>
        <taxon>Oribatida</taxon>
        <taxon>Brachypylina</taxon>
        <taxon>Oppioidea</taxon>
        <taxon>Oppiidae</taxon>
        <taxon>Medioppia</taxon>
    </lineage>
</organism>
<dbReference type="GO" id="GO:0004325">
    <property type="term" value="F:ferrochelatase activity"/>
    <property type="evidence" value="ECO:0007669"/>
    <property type="project" value="InterPro"/>
</dbReference>
<evidence type="ECO:0000256" key="3">
    <source>
        <dbReference type="ARBA" id="ARBA00023133"/>
    </source>
</evidence>
<proteinExistence type="inferred from homology"/>
<dbReference type="PANTHER" id="PTHR11108:SF1">
    <property type="entry name" value="FERROCHELATASE, MITOCHONDRIAL"/>
    <property type="match status" value="1"/>
</dbReference>
<keyword evidence="4" id="KW-0456">Lyase</keyword>
<evidence type="ECO:0000256" key="2">
    <source>
        <dbReference type="ARBA" id="ARBA00023004"/>
    </source>
</evidence>
<dbReference type="InterPro" id="IPR033659">
    <property type="entry name" value="Ferrochelatase_N"/>
</dbReference>
<keyword evidence="2" id="KW-0408">Iron</keyword>
<dbReference type="NCBIfam" id="TIGR00109">
    <property type="entry name" value="hemH"/>
    <property type="match status" value="1"/>
</dbReference>
<keyword evidence="8" id="KW-1185">Reference proteome</keyword>
<dbReference type="Pfam" id="PF00762">
    <property type="entry name" value="Ferrochelatase"/>
    <property type="match status" value="1"/>
</dbReference>
<reference evidence="7" key="1">
    <citation type="submission" date="2020-11" db="EMBL/GenBank/DDBJ databases">
        <authorList>
            <person name="Tran Van P."/>
        </authorList>
    </citation>
    <scope>NUCLEOTIDE SEQUENCE</scope>
</reference>
<dbReference type="UniPathway" id="UPA00252"/>
<evidence type="ECO:0000313" key="8">
    <source>
        <dbReference type="Proteomes" id="UP000759131"/>
    </source>
</evidence>
<dbReference type="InterPro" id="IPR001015">
    <property type="entry name" value="Ferrochelatase"/>
</dbReference>
<dbReference type="Proteomes" id="UP000759131">
    <property type="component" value="Unassembled WGS sequence"/>
</dbReference>
<dbReference type="InterPro" id="IPR033644">
    <property type="entry name" value="Ferrochelatase_C"/>
</dbReference>
<evidence type="ECO:0008006" key="9">
    <source>
        <dbReference type="Google" id="ProtNLM"/>
    </source>
</evidence>
<dbReference type="PANTHER" id="PTHR11108">
    <property type="entry name" value="FERROCHELATASE"/>
    <property type="match status" value="1"/>
</dbReference>
<dbReference type="EMBL" id="CAJPIZ010014333">
    <property type="protein sequence ID" value="CAG2114711.1"/>
    <property type="molecule type" value="Genomic_DNA"/>
</dbReference>
<dbReference type="AlphaFoldDB" id="A0A7R9L3P2"/>
<evidence type="ECO:0000313" key="7">
    <source>
        <dbReference type="EMBL" id="CAD7634281.1"/>
    </source>
</evidence>
<dbReference type="CDD" id="cd00419">
    <property type="entry name" value="Ferrochelatase_C"/>
    <property type="match status" value="1"/>
</dbReference>
<dbReference type="Gene3D" id="3.40.50.1400">
    <property type="match status" value="2"/>
</dbReference>